<dbReference type="VEuPathDB" id="GiardiaDB:GLP15_1940"/>
<gene>
    <name evidence="2" type="ORF">GLP15_1940</name>
</gene>
<feature type="compositionally biased region" description="Polar residues" evidence="1">
    <location>
        <begin position="27"/>
        <end position="46"/>
    </location>
</feature>
<name>E1F641_GIAIA</name>
<evidence type="ECO:0000313" key="3">
    <source>
        <dbReference type="Proteomes" id="UP000008974"/>
    </source>
</evidence>
<dbReference type="AlphaFoldDB" id="E1F641"/>
<dbReference type="OMA" id="KDECMTA"/>
<dbReference type="OrthoDB" id="10328208at2759"/>
<dbReference type="EMBL" id="ACVC01000194">
    <property type="protein sequence ID" value="EFO62104.1"/>
    <property type="molecule type" value="Genomic_DNA"/>
</dbReference>
<sequence>MNVELLRKRQPALSIAQKISQHDLQDLDNTSGLAGNSDSECMNNQRAEPVQSYSKDRNDLPVIKEGFGYTLLSSMGITEETPLVAYEGKASNTDSTCSLPSIGK</sequence>
<evidence type="ECO:0000256" key="1">
    <source>
        <dbReference type="SAM" id="MobiDB-lite"/>
    </source>
</evidence>
<organism evidence="2 3">
    <name type="scientific">Giardia intestinalis (strain P15)</name>
    <name type="common">Giardia lamblia</name>
    <dbReference type="NCBI Taxonomy" id="658858"/>
    <lineage>
        <taxon>Eukaryota</taxon>
        <taxon>Metamonada</taxon>
        <taxon>Diplomonadida</taxon>
        <taxon>Hexamitidae</taxon>
        <taxon>Giardiinae</taxon>
        <taxon>Giardia</taxon>
    </lineage>
</organism>
<evidence type="ECO:0000313" key="2">
    <source>
        <dbReference type="EMBL" id="EFO62104.1"/>
    </source>
</evidence>
<accession>E1F641</accession>
<dbReference type="Proteomes" id="UP000008974">
    <property type="component" value="Unassembled WGS sequence"/>
</dbReference>
<reference evidence="2 3" key="1">
    <citation type="journal article" date="2010" name="BMC Genomics">
        <title>Genome analysis and comparative genomics of a Giardia intestinalis assemblage E isolate.</title>
        <authorList>
            <person name="Jerlstrom-Hultqvist J."/>
            <person name="Franzen O."/>
            <person name="Ankarklev J."/>
            <person name="Xu F."/>
            <person name="Nohynkova E."/>
            <person name="Andersson J.O."/>
            <person name="Svard S.G."/>
            <person name="Andersson B."/>
        </authorList>
    </citation>
    <scope>NUCLEOTIDE SEQUENCE [LARGE SCALE GENOMIC DNA]</scope>
    <source>
        <strain evidence="2 3">P15</strain>
    </source>
</reference>
<protein>
    <submittedName>
        <fullName evidence="2">Uncharacterized protein</fullName>
    </submittedName>
</protein>
<proteinExistence type="predicted"/>
<comment type="caution">
    <text evidence="2">The sequence shown here is derived from an EMBL/GenBank/DDBJ whole genome shotgun (WGS) entry which is preliminary data.</text>
</comment>
<feature type="region of interest" description="Disordered" evidence="1">
    <location>
        <begin position="27"/>
        <end position="56"/>
    </location>
</feature>